<dbReference type="GO" id="GO:0070628">
    <property type="term" value="F:proteasome binding"/>
    <property type="evidence" value="ECO:0007669"/>
    <property type="project" value="InterPro"/>
</dbReference>
<accession>A0AAV2PQS6</accession>
<organism evidence="1 2">
    <name type="scientific">Meganyctiphanes norvegica</name>
    <name type="common">Northern krill</name>
    <name type="synonym">Thysanopoda norvegica</name>
    <dbReference type="NCBI Taxonomy" id="48144"/>
    <lineage>
        <taxon>Eukaryota</taxon>
        <taxon>Metazoa</taxon>
        <taxon>Ecdysozoa</taxon>
        <taxon>Arthropoda</taxon>
        <taxon>Crustacea</taxon>
        <taxon>Multicrustacea</taxon>
        <taxon>Malacostraca</taxon>
        <taxon>Eumalacostraca</taxon>
        <taxon>Eucarida</taxon>
        <taxon>Euphausiacea</taxon>
        <taxon>Euphausiidae</taxon>
        <taxon>Meganyctiphanes</taxon>
    </lineage>
</organism>
<name>A0AAV2PQS6_MEGNR</name>
<evidence type="ECO:0008006" key="3">
    <source>
        <dbReference type="Google" id="ProtNLM"/>
    </source>
</evidence>
<reference evidence="1 2" key="1">
    <citation type="submission" date="2024-05" db="EMBL/GenBank/DDBJ databases">
        <authorList>
            <person name="Wallberg A."/>
        </authorList>
    </citation>
    <scope>NUCLEOTIDE SEQUENCE [LARGE SCALE GENOMIC DNA]</scope>
</reference>
<dbReference type="EMBL" id="CAXKWB010001167">
    <property type="protein sequence ID" value="CAL4063532.1"/>
    <property type="molecule type" value="Genomic_DNA"/>
</dbReference>
<feature type="non-terminal residue" evidence="1">
    <location>
        <position position="160"/>
    </location>
</feature>
<feature type="non-terminal residue" evidence="1">
    <location>
        <position position="1"/>
    </location>
</feature>
<evidence type="ECO:0000313" key="1">
    <source>
        <dbReference type="EMBL" id="CAL4063532.1"/>
    </source>
</evidence>
<dbReference type="PANTHER" id="PTHR32170:SF3">
    <property type="entry name" value="PROTEASOME ACTIVATOR COMPLEX SUBUNIT 4"/>
    <property type="match status" value="1"/>
</dbReference>
<dbReference type="GO" id="GO:0016504">
    <property type="term" value="F:peptidase activator activity"/>
    <property type="evidence" value="ECO:0007669"/>
    <property type="project" value="InterPro"/>
</dbReference>
<dbReference type="GO" id="GO:0005634">
    <property type="term" value="C:nucleus"/>
    <property type="evidence" value="ECO:0007669"/>
    <property type="project" value="TreeGrafter"/>
</dbReference>
<keyword evidence="2" id="KW-1185">Reference proteome</keyword>
<dbReference type="Proteomes" id="UP001497623">
    <property type="component" value="Unassembled WGS sequence"/>
</dbReference>
<dbReference type="InterPro" id="IPR035309">
    <property type="entry name" value="PSME4"/>
</dbReference>
<comment type="caution">
    <text evidence="1">The sequence shown here is derived from an EMBL/GenBank/DDBJ whole genome shotgun (WGS) entry which is preliminary data.</text>
</comment>
<dbReference type="PANTHER" id="PTHR32170">
    <property type="entry name" value="PROTEASOME ACTIVATOR COMPLEX SUBUNIT 4"/>
    <property type="match status" value="1"/>
</dbReference>
<dbReference type="AlphaFoldDB" id="A0AAV2PQS6"/>
<evidence type="ECO:0000313" key="2">
    <source>
        <dbReference type="Proteomes" id="UP001497623"/>
    </source>
</evidence>
<sequence>RFVKLYGLCFSKSDHVLLVKLMYQLAVTQNNEFWVTAKFAQMLAFLLKKKELLSPEDLELDWRPLYNLYDGLFYSSYNTIGMLMLPSNAEGVIKTMIRACRPYFPLSATAEILETVRPMMCPFDMMMQRAMMYLELFLPTHLPPCQAHQGYQLWLDELLG</sequence>
<proteinExistence type="predicted"/>
<gene>
    <name evidence="1" type="ORF">MNOR_LOCUS3432</name>
</gene>
<dbReference type="GO" id="GO:0010499">
    <property type="term" value="P:proteasomal ubiquitin-independent protein catabolic process"/>
    <property type="evidence" value="ECO:0007669"/>
    <property type="project" value="TreeGrafter"/>
</dbReference>
<protein>
    <recommendedName>
        <fullName evidence="3">Proteasome activator Blm10 mid region domain-containing protein</fullName>
    </recommendedName>
</protein>
<dbReference type="GO" id="GO:0005829">
    <property type="term" value="C:cytosol"/>
    <property type="evidence" value="ECO:0007669"/>
    <property type="project" value="TreeGrafter"/>
</dbReference>